<proteinExistence type="predicted"/>
<protein>
    <submittedName>
        <fullName evidence="1">Uncharacterized protein</fullName>
    </submittedName>
</protein>
<dbReference type="EMBL" id="OX465077">
    <property type="protein sequence ID" value="CAI9267942.1"/>
    <property type="molecule type" value="Genomic_DNA"/>
</dbReference>
<reference evidence="1" key="1">
    <citation type="submission" date="2023-04" db="EMBL/GenBank/DDBJ databases">
        <authorList>
            <person name="Vijverberg K."/>
            <person name="Xiong W."/>
            <person name="Schranz E."/>
        </authorList>
    </citation>
    <scope>NUCLEOTIDE SEQUENCE</scope>
</reference>
<organism evidence="1 2">
    <name type="scientific">Lactuca saligna</name>
    <name type="common">Willowleaf lettuce</name>
    <dbReference type="NCBI Taxonomy" id="75948"/>
    <lineage>
        <taxon>Eukaryota</taxon>
        <taxon>Viridiplantae</taxon>
        <taxon>Streptophyta</taxon>
        <taxon>Embryophyta</taxon>
        <taxon>Tracheophyta</taxon>
        <taxon>Spermatophyta</taxon>
        <taxon>Magnoliopsida</taxon>
        <taxon>eudicotyledons</taxon>
        <taxon>Gunneridae</taxon>
        <taxon>Pentapetalae</taxon>
        <taxon>asterids</taxon>
        <taxon>campanulids</taxon>
        <taxon>Asterales</taxon>
        <taxon>Asteraceae</taxon>
        <taxon>Cichorioideae</taxon>
        <taxon>Cichorieae</taxon>
        <taxon>Lactucinae</taxon>
        <taxon>Lactuca</taxon>
    </lineage>
</organism>
<evidence type="ECO:0000313" key="1">
    <source>
        <dbReference type="EMBL" id="CAI9267942.1"/>
    </source>
</evidence>
<evidence type="ECO:0000313" key="2">
    <source>
        <dbReference type="Proteomes" id="UP001177003"/>
    </source>
</evidence>
<gene>
    <name evidence="1" type="ORF">LSALG_LOCUS8399</name>
</gene>
<dbReference type="Proteomes" id="UP001177003">
    <property type="component" value="Chromosome 1"/>
</dbReference>
<dbReference type="AlphaFoldDB" id="A0AA35VU49"/>
<accession>A0AA35VU49</accession>
<sequence length="163" mass="18546">MASSHSLGRNLTAEEYESFQFRFGFVPEHDVQIPLSDVSPYSPPEGKFEILIVLFEIDLSFPTTEFFNLNIRENEFSVGGIDSHCYKQYSRIKAYVDCAPTLFGADKELADNMEKININDEDLLDFFLATDGMSPAWRAPGKMLELFVEKEGGEEIISLERDL</sequence>
<name>A0AA35VU49_LACSI</name>
<keyword evidence="2" id="KW-1185">Reference proteome</keyword>